<dbReference type="STRING" id="56484.A0A1Y2FQK1"/>
<dbReference type="GO" id="GO:0004588">
    <property type="term" value="F:orotate phosphoribosyltransferase activity"/>
    <property type="evidence" value="ECO:0007669"/>
    <property type="project" value="TreeGrafter"/>
</dbReference>
<feature type="active site" description="For OMPdecase activity" evidence="8">
    <location>
        <position position="95"/>
    </location>
</feature>
<dbReference type="AlphaFoldDB" id="A0A1Y2FQK1"/>
<evidence type="ECO:0000313" key="12">
    <source>
        <dbReference type="EMBL" id="ORY86260.1"/>
    </source>
</evidence>
<comment type="pathway">
    <text evidence="1 10">Pyrimidine metabolism; UMP biosynthesis via de novo pathway; UMP from orotate: step 2/2.</text>
</comment>
<keyword evidence="13" id="KW-1185">Reference proteome</keyword>
<dbReference type="PANTHER" id="PTHR19278:SF9">
    <property type="entry name" value="URIDINE 5'-MONOPHOSPHATE SYNTHASE"/>
    <property type="match status" value="1"/>
</dbReference>
<keyword evidence="5 10" id="KW-0210">Decarboxylase</keyword>
<dbReference type="FunFam" id="3.20.20.70:FF:000114">
    <property type="entry name" value="Decarboxylase,orotidine phosphate"/>
    <property type="match status" value="1"/>
</dbReference>
<dbReference type="OMA" id="CLIKTHI"/>
<gene>
    <name evidence="12" type="ORF">BCR37DRAFT_216873</name>
</gene>
<evidence type="ECO:0000256" key="3">
    <source>
        <dbReference type="ARBA" id="ARBA00012321"/>
    </source>
</evidence>
<evidence type="ECO:0000256" key="4">
    <source>
        <dbReference type="ARBA" id="ARBA00021923"/>
    </source>
</evidence>
<feature type="domain" description="Orotidine 5'-phosphate decarboxylase" evidence="11">
    <location>
        <begin position="31"/>
        <end position="246"/>
    </location>
</feature>
<feature type="binding site" evidence="9">
    <location>
        <position position="230"/>
    </location>
    <ligand>
        <name>substrate</name>
    </ligand>
</feature>
<evidence type="ECO:0000256" key="8">
    <source>
        <dbReference type="PIRSR" id="PIRSR614732-1"/>
    </source>
</evidence>
<sequence length="259" mass="27966">MSERSYQRRAESSKNPLTKALLQTMLAKKSNLCVAADVTTADALLKLLPLIGPHICLLKLHVDILVDFTPAFIDAVVKAKEQYNFLIFEDRKFADIGSTVANQYQHGIYKIVEWADIVTVHAVPGEGIISGLAQVAKTVQAPRGILLLAEMSSKGNLCTPNYANATIEMAARHQDFVVGFISQSRQAGISSEYLVMTPGVSLASAGDALGQQYATPADAIQRGADIVIVGRGIYGASDPAAEVQRYREAGWQAYLDILS</sequence>
<feature type="binding site" evidence="9">
    <location>
        <position position="152"/>
    </location>
    <ligand>
        <name>substrate</name>
    </ligand>
</feature>
<dbReference type="SMART" id="SM00934">
    <property type="entry name" value="OMPdecase"/>
    <property type="match status" value="1"/>
</dbReference>
<dbReference type="EMBL" id="MCFI01000003">
    <property type="protein sequence ID" value="ORY86260.1"/>
    <property type="molecule type" value="Genomic_DNA"/>
</dbReference>
<evidence type="ECO:0000256" key="10">
    <source>
        <dbReference type="RuleBase" id="RU000512"/>
    </source>
</evidence>
<evidence type="ECO:0000256" key="2">
    <source>
        <dbReference type="ARBA" id="ARBA00011018"/>
    </source>
</evidence>
<dbReference type="InterPro" id="IPR013785">
    <property type="entry name" value="Aldolase_TIM"/>
</dbReference>
<dbReference type="SUPFAM" id="SSF51366">
    <property type="entry name" value="Ribulose-phoshate binding barrel"/>
    <property type="match status" value="1"/>
</dbReference>
<comment type="similarity">
    <text evidence="2 10">Belongs to the OMP decarboxylase family.</text>
</comment>
<dbReference type="InterPro" id="IPR011060">
    <property type="entry name" value="RibuloseP-bd_barrel"/>
</dbReference>
<dbReference type="Proteomes" id="UP000193685">
    <property type="component" value="Unassembled WGS sequence"/>
</dbReference>
<evidence type="ECO:0000256" key="9">
    <source>
        <dbReference type="PIRSR" id="PIRSR614732-2"/>
    </source>
</evidence>
<dbReference type="GO" id="GO:0044205">
    <property type="term" value="P:'de novo' UMP biosynthetic process"/>
    <property type="evidence" value="ECO:0007669"/>
    <property type="project" value="UniProtKB-UniPathway"/>
</dbReference>
<feature type="active site" description="For OMPdecase activity" evidence="8">
    <location>
        <position position="90"/>
    </location>
</feature>
<evidence type="ECO:0000259" key="11">
    <source>
        <dbReference type="SMART" id="SM00934"/>
    </source>
</evidence>
<dbReference type="GO" id="GO:0004590">
    <property type="term" value="F:orotidine-5'-phosphate decarboxylase activity"/>
    <property type="evidence" value="ECO:0007669"/>
    <property type="project" value="UniProtKB-EC"/>
</dbReference>
<dbReference type="Pfam" id="PF00215">
    <property type="entry name" value="OMPdecase"/>
    <property type="match status" value="1"/>
</dbReference>
<dbReference type="InterPro" id="IPR018089">
    <property type="entry name" value="OMPdecase_AS"/>
</dbReference>
<accession>A0A1Y2FQK1</accession>
<organism evidence="12 13">
    <name type="scientific">Protomyces lactucae-debilis</name>
    <dbReference type="NCBI Taxonomy" id="2754530"/>
    <lineage>
        <taxon>Eukaryota</taxon>
        <taxon>Fungi</taxon>
        <taxon>Dikarya</taxon>
        <taxon>Ascomycota</taxon>
        <taxon>Taphrinomycotina</taxon>
        <taxon>Taphrinomycetes</taxon>
        <taxon>Taphrinales</taxon>
        <taxon>Protomycetaceae</taxon>
        <taxon>Protomyces</taxon>
    </lineage>
</organism>
<keyword evidence="6 10" id="KW-0665">Pyrimidine biosynthesis</keyword>
<proteinExistence type="inferred from homology"/>
<dbReference type="CDD" id="cd04725">
    <property type="entry name" value="OMP_decarboxylase_like"/>
    <property type="match status" value="1"/>
</dbReference>
<comment type="caution">
    <text evidence="12">The sequence shown here is derived from an EMBL/GenBank/DDBJ whole genome shotgun (WGS) entry which is preliminary data.</text>
</comment>
<name>A0A1Y2FQK1_PROLT</name>
<dbReference type="PROSITE" id="PS00156">
    <property type="entry name" value="OMPDECASE"/>
    <property type="match status" value="1"/>
</dbReference>
<dbReference type="RefSeq" id="XP_040727442.1">
    <property type="nucleotide sequence ID" value="XM_040866436.1"/>
</dbReference>
<feature type="active site" description="For OMPdecase activity" evidence="8">
    <location>
        <position position="92"/>
    </location>
</feature>
<feature type="binding site" evidence="9">
    <location>
        <position position="231"/>
    </location>
    <ligand>
        <name>substrate</name>
    </ligand>
</feature>
<dbReference type="GeneID" id="63783035"/>
<evidence type="ECO:0000256" key="7">
    <source>
        <dbReference type="ARBA" id="ARBA00023239"/>
    </source>
</evidence>
<dbReference type="UniPathway" id="UPA00070">
    <property type="reaction ID" value="UER00120"/>
</dbReference>
<dbReference type="PANTHER" id="PTHR19278">
    <property type="entry name" value="OROTATE PHOSPHORIBOSYLTRANSFERASE"/>
    <property type="match status" value="1"/>
</dbReference>
<evidence type="ECO:0000256" key="6">
    <source>
        <dbReference type="ARBA" id="ARBA00022975"/>
    </source>
</evidence>
<dbReference type="Gene3D" id="3.20.20.70">
    <property type="entry name" value="Aldolase class I"/>
    <property type="match status" value="1"/>
</dbReference>
<evidence type="ECO:0000313" key="13">
    <source>
        <dbReference type="Proteomes" id="UP000193685"/>
    </source>
</evidence>
<dbReference type="InterPro" id="IPR001754">
    <property type="entry name" value="OMPdeCOase_dom"/>
</dbReference>
<dbReference type="EC" id="4.1.1.23" evidence="3 10"/>
<feature type="binding site" evidence="9">
    <location>
        <position position="211"/>
    </location>
    <ligand>
        <name>substrate</name>
    </ligand>
</feature>
<feature type="binding site" evidence="9">
    <location>
        <position position="59"/>
    </location>
    <ligand>
        <name>substrate</name>
    </ligand>
</feature>
<keyword evidence="7 10" id="KW-0456">Lyase</keyword>
<dbReference type="NCBIfam" id="TIGR01740">
    <property type="entry name" value="pyrF"/>
    <property type="match status" value="1"/>
</dbReference>
<feature type="binding site" evidence="9">
    <location>
        <position position="37"/>
    </location>
    <ligand>
        <name>substrate</name>
    </ligand>
</feature>
<reference evidence="12 13" key="1">
    <citation type="submission" date="2016-07" db="EMBL/GenBank/DDBJ databases">
        <title>Pervasive Adenine N6-methylation of Active Genes in Fungi.</title>
        <authorList>
            <consortium name="DOE Joint Genome Institute"/>
            <person name="Mondo S.J."/>
            <person name="Dannebaum R.O."/>
            <person name="Kuo R.C."/>
            <person name="Labutti K."/>
            <person name="Haridas S."/>
            <person name="Kuo A."/>
            <person name="Salamov A."/>
            <person name="Ahrendt S.R."/>
            <person name="Lipzen A."/>
            <person name="Sullivan W."/>
            <person name="Andreopoulos W.B."/>
            <person name="Clum A."/>
            <person name="Lindquist E."/>
            <person name="Daum C."/>
            <person name="Ramamoorthy G.K."/>
            <person name="Gryganskyi A."/>
            <person name="Culley D."/>
            <person name="Magnuson J.K."/>
            <person name="James T.Y."/>
            <person name="O'Malley M.A."/>
            <person name="Stajich J.E."/>
            <person name="Spatafora J.W."/>
            <person name="Visel A."/>
            <person name="Grigoriev I.V."/>
        </authorList>
    </citation>
    <scope>NUCLEOTIDE SEQUENCE [LARGE SCALE GENOMIC DNA]</scope>
    <source>
        <strain evidence="12 13">12-1054</strain>
    </source>
</reference>
<dbReference type="GO" id="GO:0006207">
    <property type="term" value="P:'de novo' pyrimidine nucleobase biosynthetic process"/>
    <property type="evidence" value="ECO:0007669"/>
    <property type="project" value="InterPro"/>
</dbReference>
<comment type="catalytic activity">
    <reaction evidence="10">
        <text>orotidine 5'-phosphate + H(+) = UMP + CO2</text>
        <dbReference type="Rhea" id="RHEA:11596"/>
        <dbReference type="ChEBI" id="CHEBI:15378"/>
        <dbReference type="ChEBI" id="CHEBI:16526"/>
        <dbReference type="ChEBI" id="CHEBI:57538"/>
        <dbReference type="ChEBI" id="CHEBI:57865"/>
        <dbReference type="EC" id="4.1.1.23"/>
    </reaction>
</comment>
<dbReference type="InterPro" id="IPR014732">
    <property type="entry name" value="OMPdecase"/>
</dbReference>
<dbReference type="OrthoDB" id="10263753at2759"/>
<evidence type="ECO:0000256" key="1">
    <source>
        <dbReference type="ARBA" id="ARBA00004861"/>
    </source>
</evidence>
<protein>
    <recommendedName>
        <fullName evidence="4 10">Orotidine 5'-phosphate decarboxylase</fullName>
        <ecNumber evidence="3 10">4.1.1.23</ecNumber>
    </recommendedName>
</protein>
<evidence type="ECO:0000256" key="5">
    <source>
        <dbReference type="ARBA" id="ARBA00022793"/>
    </source>
</evidence>